<dbReference type="InterPro" id="IPR016186">
    <property type="entry name" value="C-type_lectin-like/link_sf"/>
</dbReference>
<reference evidence="12" key="2">
    <citation type="submission" date="2025-08" db="UniProtKB">
        <authorList>
            <consortium name="Ensembl"/>
        </authorList>
    </citation>
    <scope>IDENTIFICATION</scope>
    <source>
        <strain evidence="12">Glennie</strain>
    </source>
</reference>
<dbReference type="RefSeq" id="XP_039770443.1">
    <property type="nucleotide sequence ID" value="XM_039914509.1"/>
</dbReference>
<evidence type="ECO:0000313" key="12">
    <source>
        <dbReference type="Ensembl" id="ENSOANP00000046128.1"/>
    </source>
</evidence>
<feature type="domain" description="C-type lectin" evidence="11">
    <location>
        <begin position="102"/>
        <end position="209"/>
    </location>
</feature>
<accession>A0A6I8NXS4</accession>
<dbReference type="PROSITE" id="PS50041">
    <property type="entry name" value="C_TYPE_LECTIN_2"/>
    <property type="match status" value="1"/>
</dbReference>
<evidence type="ECO:0000259" key="11">
    <source>
        <dbReference type="PROSITE" id="PS50041"/>
    </source>
</evidence>
<reference evidence="12 13" key="1">
    <citation type="journal article" date="2008" name="Nature">
        <title>Genome analysis of the platypus reveals unique signatures of evolution.</title>
        <authorList>
            <person name="Warren W.C."/>
            <person name="Hillier L.W."/>
            <person name="Marshall Graves J.A."/>
            <person name="Birney E."/>
            <person name="Ponting C.P."/>
            <person name="Grutzner F."/>
            <person name="Belov K."/>
            <person name="Miller W."/>
            <person name="Clarke L."/>
            <person name="Chinwalla A.T."/>
            <person name="Yang S.P."/>
            <person name="Heger A."/>
            <person name="Locke D.P."/>
            <person name="Miethke P."/>
            <person name="Waters P.D."/>
            <person name="Veyrunes F."/>
            <person name="Fulton L."/>
            <person name="Fulton B."/>
            <person name="Graves T."/>
            <person name="Wallis J."/>
            <person name="Puente X.S."/>
            <person name="Lopez-Otin C."/>
            <person name="Ordonez G.R."/>
            <person name="Eichler E.E."/>
            <person name="Chen L."/>
            <person name="Cheng Z."/>
            <person name="Deakin J.E."/>
            <person name="Alsop A."/>
            <person name="Thompson K."/>
            <person name="Kirby P."/>
            <person name="Papenfuss A.T."/>
            <person name="Wakefield M.J."/>
            <person name="Olender T."/>
            <person name="Lancet D."/>
            <person name="Huttley G.A."/>
            <person name="Smit A.F."/>
            <person name="Pask A."/>
            <person name="Temple-Smith P."/>
            <person name="Batzer M.A."/>
            <person name="Walker J.A."/>
            <person name="Konkel M.K."/>
            <person name="Harris R.S."/>
            <person name="Whittington C.M."/>
            <person name="Wong E.S."/>
            <person name="Gemmell N.J."/>
            <person name="Buschiazzo E."/>
            <person name="Vargas Jentzsch I.M."/>
            <person name="Merkel A."/>
            <person name="Schmitz J."/>
            <person name="Zemann A."/>
            <person name="Churakov G."/>
            <person name="Kriegs J.O."/>
            <person name="Brosius J."/>
            <person name="Murchison E.P."/>
            <person name="Sachidanandam R."/>
            <person name="Smith C."/>
            <person name="Hannon G.J."/>
            <person name="Tsend-Ayush E."/>
            <person name="McMillan D."/>
            <person name="Attenborough R."/>
            <person name="Rens W."/>
            <person name="Ferguson-Smith M."/>
            <person name="Lefevre C.M."/>
            <person name="Sharp J.A."/>
            <person name="Nicholas K.R."/>
            <person name="Ray D.A."/>
            <person name="Kube M."/>
            <person name="Reinhardt R."/>
            <person name="Pringle T.H."/>
            <person name="Taylor J."/>
            <person name="Jones R.C."/>
            <person name="Nixon B."/>
            <person name="Dacheux J.L."/>
            <person name="Niwa H."/>
            <person name="Sekita Y."/>
            <person name="Huang X."/>
            <person name="Stark A."/>
            <person name="Kheradpour P."/>
            <person name="Kellis M."/>
            <person name="Flicek P."/>
            <person name="Chen Y."/>
            <person name="Webber C."/>
            <person name="Hardison R."/>
            <person name="Nelson J."/>
            <person name="Hallsworth-Pepin K."/>
            <person name="Delehaunty K."/>
            <person name="Markovic C."/>
            <person name="Minx P."/>
            <person name="Feng Y."/>
            <person name="Kremitzki C."/>
            <person name="Mitreva M."/>
            <person name="Glasscock J."/>
            <person name="Wylie T."/>
            <person name="Wohldmann P."/>
            <person name="Thiru P."/>
            <person name="Nhan M.N."/>
            <person name="Pohl C.S."/>
            <person name="Smith S.M."/>
            <person name="Hou S."/>
            <person name="Nefedov M."/>
            <person name="de Jong P.J."/>
            <person name="Renfree M.B."/>
            <person name="Mardis E.R."/>
            <person name="Wilson R.K."/>
        </authorList>
    </citation>
    <scope>NUCLEOTIDE SEQUENCE [LARGE SCALE GENOMIC DNA]</scope>
    <source>
        <strain evidence="12 13">Glennie</strain>
    </source>
</reference>
<evidence type="ECO:0000256" key="9">
    <source>
        <dbReference type="ARBA" id="ARBA00041489"/>
    </source>
</evidence>
<evidence type="ECO:0000256" key="7">
    <source>
        <dbReference type="ARBA" id="ARBA00023180"/>
    </source>
</evidence>
<dbReference type="InterPro" id="IPR016187">
    <property type="entry name" value="CTDL_fold"/>
</dbReference>
<keyword evidence="13" id="KW-1185">Reference proteome</keyword>
<evidence type="ECO:0000256" key="2">
    <source>
        <dbReference type="ARBA" id="ARBA00022692"/>
    </source>
</evidence>
<dbReference type="GO" id="GO:0030246">
    <property type="term" value="F:carbohydrate binding"/>
    <property type="evidence" value="ECO:0007669"/>
    <property type="project" value="UniProtKB-KW"/>
</dbReference>
<evidence type="ECO:0000256" key="1">
    <source>
        <dbReference type="ARBA" id="ARBA00004606"/>
    </source>
</evidence>
<sequence>MSQAQEVYTELNMIKAGKEQYRRSLEDVKKKNKLQGQSLTFRWKCIILFLGVLCFLFLAVLAVLATLRAQAAPSQGLKHFSPATGLQEDCSCRTCPETWFGNGRSCYYVTQQKASWHTSKTICASLKASLLQISSREELDYLKAVPIIGWMGLSREGPGAPWKWLNSSDEPSNVVEIHNLQDKGDCTVFRSRDRIFYDDCGNNYPYICEA</sequence>
<proteinExistence type="predicted"/>
<dbReference type="PANTHER" id="PTHR22800:SF252">
    <property type="entry name" value="NATURAL KILLER CELLS ANTIGEN CD94"/>
    <property type="match status" value="1"/>
</dbReference>
<dbReference type="RefSeq" id="XP_028938287.1">
    <property type="nucleotide sequence ID" value="XM_029082454.2"/>
</dbReference>
<dbReference type="GO" id="GO:0002223">
    <property type="term" value="P:stimulatory C-type lectin receptor signaling pathway"/>
    <property type="evidence" value="ECO:0000318"/>
    <property type="project" value="GO_Central"/>
</dbReference>
<keyword evidence="7" id="KW-0325">Glycoprotein</keyword>
<dbReference type="AlphaFoldDB" id="A0A6I8NXS4"/>
<evidence type="ECO:0000256" key="8">
    <source>
        <dbReference type="ARBA" id="ARBA00041193"/>
    </source>
</evidence>
<dbReference type="Proteomes" id="UP000002279">
    <property type="component" value="Chromosome 17"/>
</dbReference>
<evidence type="ECO:0000256" key="3">
    <source>
        <dbReference type="ARBA" id="ARBA00022734"/>
    </source>
</evidence>
<keyword evidence="5 10" id="KW-1133">Transmembrane helix</keyword>
<dbReference type="CDD" id="cd03593">
    <property type="entry name" value="CLECT_NK_receptors_like"/>
    <property type="match status" value="1"/>
</dbReference>
<dbReference type="Ensembl" id="ENSOANT00000050243.1">
    <property type="protein sequence ID" value="ENSOANP00000046128.1"/>
    <property type="gene ID" value="ENSOANG00000045863.1"/>
</dbReference>
<dbReference type="InParanoid" id="A0A6I8NXS4"/>
<keyword evidence="4" id="KW-0735">Signal-anchor</keyword>
<name>A0A6I8NXS4_ORNAN</name>
<dbReference type="Pfam" id="PF00059">
    <property type="entry name" value="Lectin_C"/>
    <property type="match status" value="1"/>
</dbReference>
<feature type="transmembrane region" description="Helical" evidence="10">
    <location>
        <begin position="46"/>
        <end position="67"/>
    </location>
</feature>
<comment type="subcellular location">
    <subcellularLocation>
        <location evidence="1">Membrane</location>
        <topology evidence="1">Single-pass type II membrane protein</topology>
    </subcellularLocation>
</comment>
<keyword evidence="2 10" id="KW-0812">Transmembrane</keyword>
<organism evidence="12 13">
    <name type="scientific">Ornithorhynchus anatinus</name>
    <name type="common">Duckbill platypus</name>
    <dbReference type="NCBI Taxonomy" id="9258"/>
    <lineage>
        <taxon>Eukaryota</taxon>
        <taxon>Metazoa</taxon>
        <taxon>Chordata</taxon>
        <taxon>Craniata</taxon>
        <taxon>Vertebrata</taxon>
        <taxon>Euteleostomi</taxon>
        <taxon>Mammalia</taxon>
        <taxon>Monotremata</taxon>
        <taxon>Ornithorhynchidae</taxon>
        <taxon>Ornithorhynchus</taxon>
    </lineage>
</organism>
<evidence type="ECO:0000256" key="10">
    <source>
        <dbReference type="SAM" id="Phobius"/>
    </source>
</evidence>
<evidence type="ECO:0000313" key="13">
    <source>
        <dbReference type="Proteomes" id="UP000002279"/>
    </source>
</evidence>
<dbReference type="GeneTree" id="ENSGT00940000154558"/>
<dbReference type="KEGG" id="oaa:114817882"/>
<dbReference type="PANTHER" id="PTHR22800">
    <property type="entry name" value="C-TYPE LECTIN PROTEINS"/>
    <property type="match status" value="1"/>
</dbReference>
<dbReference type="InterPro" id="IPR050919">
    <property type="entry name" value="NKG2/CD94_NK_receptors"/>
</dbReference>
<dbReference type="InterPro" id="IPR033992">
    <property type="entry name" value="NKR-like_CTLD"/>
</dbReference>
<dbReference type="GO" id="GO:0016020">
    <property type="term" value="C:membrane"/>
    <property type="evidence" value="ECO:0007669"/>
    <property type="project" value="UniProtKB-SubCell"/>
</dbReference>
<dbReference type="OrthoDB" id="8950604at2759"/>
<evidence type="ECO:0000256" key="5">
    <source>
        <dbReference type="ARBA" id="ARBA00022989"/>
    </source>
</evidence>
<dbReference type="OMA" id="ASWHTSK"/>
<dbReference type="GeneID" id="114817882"/>
<dbReference type="SMART" id="SM00034">
    <property type="entry name" value="CLECT"/>
    <property type="match status" value="1"/>
</dbReference>
<dbReference type="Bgee" id="ENSOANG00000045863">
    <property type="expression patterns" value="Expressed in liver and 1 other cell type or tissue"/>
</dbReference>
<dbReference type="InterPro" id="IPR001304">
    <property type="entry name" value="C-type_lectin-like"/>
</dbReference>
<evidence type="ECO:0000256" key="4">
    <source>
        <dbReference type="ARBA" id="ARBA00022968"/>
    </source>
</evidence>
<dbReference type="SUPFAM" id="SSF56436">
    <property type="entry name" value="C-type lectin-like"/>
    <property type="match status" value="1"/>
</dbReference>
<protein>
    <recommendedName>
        <fullName evidence="8">Natural killer cells antigen CD94</fullName>
    </recommendedName>
    <alternativeName>
        <fullName evidence="9">Killer cell lectin-like receptor subfamily D member 1</fullName>
    </alternativeName>
</protein>
<dbReference type="GO" id="GO:0045954">
    <property type="term" value="P:positive regulation of natural killer cell mediated cytotoxicity"/>
    <property type="evidence" value="ECO:0000318"/>
    <property type="project" value="GO_Central"/>
</dbReference>
<evidence type="ECO:0000256" key="6">
    <source>
        <dbReference type="ARBA" id="ARBA00023136"/>
    </source>
</evidence>
<reference evidence="12" key="3">
    <citation type="submission" date="2025-09" db="UniProtKB">
        <authorList>
            <consortium name="Ensembl"/>
        </authorList>
    </citation>
    <scope>IDENTIFICATION</scope>
    <source>
        <strain evidence="12">Glennie</strain>
    </source>
</reference>
<keyword evidence="3" id="KW-0430">Lectin</keyword>
<gene>
    <name evidence="12" type="primary">LOC114817882</name>
</gene>
<keyword evidence="6 10" id="KW-0472">Membrane</keyword>
<dbReference type="Gene3D" id="3.10.100.10">
    <property type="entry name" value="Mannose-Binding Protein A, subunit A"/>
    <property type="match status" value="1"/>
</dbReference>